<keyword evidence="8" id="KW-1185">Reference proteome</keyword>
<dbReference type="InterPro" id="IPR027417">
    <property type="entry name" value="P-loop_NTPase"/>
</dbReference>
<evidence type="ECO:0000256" key="3">
    <source>
        <dbReference type="ARBA" id="ARBA00023125"/>
    </source>
</evidence>
<dbReference type="SMART" id="SM00862">
    <property type="entry name" value="Trans_reg_C"/>
    <property type="match status" value="1"/>
</dbReference>
<dbReference type="InterPro" id="IPR016032">
    <property type="entry name" value="Sig_transdc_resp-reg_C-effctor"/>
</dbReference>
<dbReference type="InterPro" id="IPR036388">
    <property type="entry name" value="WH-like_DNA-bd_sf"/>
</dbReference>
<dbReference type="KEGG" id="nhy:JQS43_14575"/>
<dbReference type="SMART" id="SM01043">
    <property type="entry name" value="BTAD"/>
    <property type="match status" value="1"/>
</dbReference>
<keyword evidence="3 5" id="KW-0238">DNA-binding</keyword>
<dbReference type="Pfam" id="PF03704">
    <property type="entry name" value="BTAD"/>
    <property type="match status" value="1"/>
</dbReference>
<dbReference type="InterPro" id="IPR019734">
    <property type="entry name" value="TPR_rpt"/>
</dbReference>
<evidence type="ECO:0000256" key="5">
    <source>
        <dbReference type="PROSITE-ProRule" id="PRU01091"/>
    </source>
</evidence>
<protein>
    <submittedName>
        <fullName evidence="7">Tetratricopeptide repeat protein</fullName>
    </submittedName>
</protein>
<dbReference type="InterPro" id="IPR051677">
    <property type="entry name" value="AfsR-DnrI-RedD_regulator"/>
</dbReference>
<dbReference type="GO" id="GO:0006355">
    <property type="term" value="P:regulation of DNA-templated transcription"/>
    <property type="evidence" value="ECO:0007669"/>
    <property type="project" value="InterPro"/>
</dbReference>
<proteinExistence type="inferred from homology"/>
<dbReference type="PANTHER" id="PTHR35807:SF1">
    <property type="entry name" value="TRANSCRIPTIONAL REGULATOR REDD"/>
    <property type="match status" value="1"/>
</dbReference>
<dbReference type="Gene3D" id="1.10.10.10">
    <property type="entry name" value="Winged helix-like DNA-binding domain superfamily/Winged helix DNA-binding domain"/>
    <property type="match status" value="1"/>
</dbReference>
<dbReference type="InterPro" id="IPR005158">
    <property type="entry name" value="BTAD"/>
</dbReference>
<dbReference type="CDD" id="cd15831">
    <property type="entry name" value="BTAD"/>
    <property type="match status" value="1"/>
</dbReference>
<keyword evidence="2" id="KW-0805">Transcription regulation</keyword>
<dbReference type="GO" id="GO:0043531">
    <property type="term" value="F:ADP binding"/>
    <property type="evidence" value="ECO:0007669"/>
    <property type="project" value="InterPro"/>
</dbReference>
<accession>A0A895YGT4</accession>
<dbReference type="PRINTS" id="PR00364">
    <property type="entry name" value="DISEASERSIST"/>
</dbReference>
<dbReference type="Pfam" id="PF13424">
    <property type="entry name" value="TPR_12"/>
    <property type="match status" value="1"/>
</dbReference>
<dbReference type="EMBL" id="CP070499">
    <property type="protein sequence ID" value="QSB12898.1"/>
    <property type="molecule type" value="Genomic_DNA"/>
</dbReference>
<evidence type="ECO:0000256" key="4">
    <source>
        <dbReference type="ARBA" id="ARBA00023163"/>
    </source>
</evidence>
<dbReference type="Gene3D" id="3.40.50.300">
    <property type="entry name" value="P-loop containing nucleotide triphosphate hydrolases"/>
    <property type="match status" value="1"/>
</dbReference>
<evidence type="ECO:0000256" key="2">
    <source>
        <dbReference type="ARBA" id="ARBA00023015"/>
    </source>
</evidence>
<reference evidence="7" key="1">
    <citation type="submission" date="2021-02" db="EMBL/GenBank/DDBJ databases">
        <title>Natrosporangium hydrolyticum gen. nov., sp. nov, a haloalkaliphilic actinobacterium from a soda solonchak soil.</title>
        <authorList>
            <person name="Sorokin D.Y."/>
            <person name="Khijniak T.V."/>
            <person name="Zakharycheva A.P."/>
            <person name="Boueva O.V."/>
            <person name="Ariskina E.V."/>
            <person name="Hahnke R.L."/>
            <person name="Bunk B."/>
            <person name="Sproer C."/>
            <person name="Schumann P."/>
            <person name="Evtushenko L.I."/>
            <person name="Kublanov I.V."/>
        </authorList>
    </citation>
    <scope>NUCLEOTIDE SEQUENCE</scope>
    <source>
        <strain evidence="7">DSM 106523</strain>
    </source>
</reference>
<evidence type="ECO:0000313" key="8">
    <source>
        <dbReference type="Proteomes" id="UP000662857"/>
    </source>
</evidence>
<dbReference type="InterPro" id="IPR011990">
    <property type="entry name" value="TPR-like_helical_dom_sf"/>
</dbReference>
<dbReference type="InterPro" id="IPR001867">
    <property type="entry name" value="OmpR/PhoB-type_DNA-bd"/>
</dbReference>
<evidence type="ECO:0000259" key="6">
    <source>
        <dbReference type="PROSITE" id="PS51755"/>
    </source>
</evidence>
<dbReference type="SUPFAM" id="SSF46894">
    <property type="entry name" value="C-terminal effector domain of the bipartite response regulators"/>
    <property type="match status" value="1"/>
</dbReference>
<evidence type="ECO:0000313" key="7">
    <source>
        <dbReference type="EMBL" id="QSB12898.1"/>
    </source>
</evidence>
<feature type="DNA-binding region" description="OmpR/PhoB-type" evidence="5">
    <location>
        <begin position="1"/>
        <end position="88"/>
    </location>
</feature>
<dbReference type="AlphaFoldDB" id="A0A895YGT4"/>
<dbReference type="Gene3D" id="1.25.40.10">
    <property type="entry name" value="Tetratricopeptide repeat domain"/>
    <property type="match status" value="2"/>
</dbReference>
<gene>
    <name evidence="7" type="ORF">JQS43_14575</name>
</gene>
<keyword evidence="4" id="KW-0804">Transcription</keyword>
<feature type="domain" description="OmpR/PhoB-type" evidence="6">
    <location>
        <begin position="1"/>
        <end position="88"/>
    </location>
</feature>
<dbReference type="SUPFAM" id="SSF52540">
    <property type="entry name" value="P-loop containing nucleoside triphosphate hydrolases"/>
    <property type="match status" value="1"/>
</dbReference>
<dbReference type="GO" id="GO:0000160">
    <property type="term" value="P:phosphorelay signal transduction system"/>
    <property type="evidence" value="ECO:0007669"/>
    <property type="project" value="InterPro"/>
</dbReference>
<dbReference type="SMART" id="SM00028">
    <property type="entry name" value="TPR"/>
    <property type="match status" value="5"/>
</dbReference>
<dbReference type="SUPFAM" id="SSF48452">
    <property type="entry name" value="TPR-like"/>
    <property type="match status" value="3"/>
</dbReference>
<organism evidence="7 8">
    <name type="scientific">Natronosporangium hydrolyticum</name>
    <dbReference type="NCBI Taxonomy" id="2811111"/>
    <lineage>
        <taxon>Bacteria</taxon>
        <taxon>Bacillati</taxon>
        <taxon>Actinomycetota</taxon>
        <taxon>Actinomycetes</taxon>
        <taxon>Micromonosporales</taxon>
        <taxon>Micromonosporaceae</taxon>
        <taxon>Natronosporangium</taxon>
    </lineage>
</organism>
<dbReference type="Proteomes" id="UP000662857">
    <property type="component" value="Chromosome"/>
</dbReference>
<dbReference type="RefSeq" id="WP_239674943.1">
    <property type="nucleotide sequence ID" value="NZ_CP070499.1"/>
</dbReference>
<dbReference type="PANTHER" id="PTHR35807">
    <property type="entry name" value="TRANSCRIPTIONAL REGULATOR REDD-RELATED"/>
    <property type="match status" value="1"/>
</dbReference>
<dbReference type="Pfam" id="PF00486">
    <property type="entry name" value="Trans_reg_C"/>
    <property type="match status" value="1"/>
</dbReference>
<dbReference type="PROSITE" id="PS51755">
    <property type="entry name" value="OMPR_PHOB"/>
    <property type="match status" value="1"/>
</dbReference>
<name>A0A895YGT4_9ACTN</name>
<sequence length="981" mass="106802">MGPLEVRAAGELIAIRGHRRRVVLLLLLLEPGRVITGDRLVQAIWDDAPPKTAATQVQICVSQLRSLLATATGSELIRTHAAGYYLQVPDETVDMVRFRALVSRARALAQEGDQAVAASELRAALDLWRGEVGSGVDSRVVSAAAVRLAEERLTALHEWLDLEFALGRHHEHIGELRELVEAYPLRERLHAQLALALYRAGRQAEALSACRQARRVLATEHGIDPGAELRALERAILDNDPTLELPTNGSAAPVPRQLPAPPQDFGGRADEVSTLLAYLAPAVDPAGDHAATDQAMRLAFVSGAPGIGKSALAIQVAHQVQAAFPDGQLYAHLRGTDTMPVRPEQVLNQFLRALGAPPETLPTDLAELAAQYRTWLAGRRILILLDDATDEAQVRHLAPGDPGSALIVTSRHAMPRLGGARHIALGVLAPEAGRELLRQVIGAERAEQEPTATAELAELCDHLPLALQIAAAKLAVMPHWQVAQLVDRLHDERRRLDELTLDDVGVRPSLTISYQALPEAAARLLALLSALGATDFAGWVAAPLLDATVSDATEALDHLVAGRLVEVRGGAGYQARYRLHDLTRIFARERLADEVPAPERIEAQRRLLRCWLHLATAAHQREYGGDHTVLHSAVPHWPLPPKLVANLLVEPLHWFQTEYENLLAAVTIAAQLGCDDICWDLAVTSVTLFENRSYHDAWLQTHEVAMAAVQASGNRRGQAALWYSLGGMALAQLRLTDAQRDLTRALSWFAEVGDVHGRGLALRDLASVDRLQGRYQRARQRGNGALAYVRNAGDRVAEAHVLRGLAQIEMDQGRPTEAEATLREALAICSALTARRIETQVRYRLGQVLLIRKELVAAEGSFREVLAAAEESRDTVGRANALLGLGTVHLAAEEYDLAGTVLTEALRAARNGGSRLVEGQALLALAEAYLQRDDQVSAHQTLDRADAVFRGLGTPTWQQRSEQLRRHAAAVEVVTTPLRPR</sequence>
<evidence type="ECO:0000256" key="1">
    <source>
        <dbReference type="ARBA" id="ARBA00005820"/>
    </source>
</evidence>
<comment type="similarity">
    <text evidence="1">Belongs to the AfsR/DnrI/RedD regulatory family.</text>
</comment>
<dbReference type="GO" id="GO:0003677">
    <property type="term" value="F:DNA binding"/>
    <property type="evidence" value="ECO:0007669"/>
    <property type="project" value="UniProtKB-UniRule"/>
</dbReference>
<dbReference type="InterPro" id="IPR002182">
    <property type="entry name" value="NB-ARC"/>
</dbReference>
<dbReference type="Pfam" id="PF00931">
    <property type="entry name" value="NB-ARC"/>
    <property type="match status" value="1"/>
</dbReference>